<dbReference type="EMBL" id="CAADFU010000002">
    <property type="protein sequence ID" value="VFK39249.1"/>
    <property type="molecule type" value="Genomic_DNA"/>
</dbReference>
<dbReference type="EMBL" id="CAADFR010000002">
    <property type="protein sequence ID" value="VFK36531.1"/>
    <property type="molecule type" value="Genomic_DNA"/>
</dbReference>
<proteinExistence type="predicted"/>
<dbReference type="InterPro" id="IPR012312">
    <property type="entry name" value="Hemerythrin-like"/>
</dbReference>
<evidence type="ECO:0000256" key="2">
    <source>
        <dbReference type="ARBA" id="ARBA00022490"/>
    </source>
</evidence>
<dbReference type="GO" id="GO:0005737">
    <property type="term" value="C:cytoplasm"/>
    <property type="evidence" value="ECO:0007669"/>
    <property type="project" value="UniProtKB-SubCell"/>
</dbReference>
<gene>
    <name evidence="8" type="ORF">BECKSD772D_GA0070982_100257</name>
    <name evidence="7" type="ORF">BECKSD772E_GA0070983_100259</name>
    <name evidence="6" type="ORF">BECKSD772F_GA0070984_100261</name>
</gene>
<name>A0A450Y4R1_9GAMM</name>
<evidence type="ECO:0000256" key="1">
    <source>
        <dbReference type="ARBA" id="ARBA00004496"/>
    </source>
</evidence>
<evidence type="ECO:0000313" key="8">
    <source>
        <dbReference type="EMBL" id="VFK77843.1"/>
    </source>
</evidence>
<feature type="domain" description="Hemerythrin-like" evidence="5">
    <location>
        <begin position="38"/>
        <end position="182"/>
    </location>
</feature>
<keyword evidence="4" id="KW-0408">Iron</keyword>
<dbReference type="InterPro" id="IPR019903">
    <property type="entry name" value="RIC_family"/>
</dbReference>
<evidence type="ECO:0000313" key="6">
    <source>
        <dbReference type="EMBL" id="VFK36531.1"/>
    </source>
</evidence>
<evidence type="ECO:0000256" key="4">
    <source>
        <dbReference type="ARBA" id="ARBA00023004"/>
    </source>
</evidence>
<keyword evidence="3" id="KW-0479">Metal-binding</keyword>
<accession>A0A450Y4R1</accession>
<dbReference type="PANTHER" id="PTHR36438">
    <property type="entry name" value="IRON-SULFUR CLUSTER REPAIR PROTEIN YTFE"/>
    <property type="match status" value="1"/>
</dbReference>
<dbReference type="Gene3D" id="1.20.120.520">
    <property type="entry name" value="nmb1532 protein domain like"/>
    <property type="match status" value="1"/>
</dbReference>
<dbReference type="GO" id="GO:0046872">
    <property type="term" value="F:metal ion binding"/>
    <property type="evidence" value="ECO:0007669"/>
    <property type="project" value="UniProtKB-KW"/>
</dbReference>
<dbReference type="AlphaFoldDB" id="A0A450Y4R1"/>
<sequence length="193" mass="22066">MNTFQVGDPRGDALASAEGSAADAMAMSLTELADHIEQTHHAYLRSELPRLDEMTEKVVSVHGGRDPRLQPIRERFLALAAELSSHLMKEERILFPMARQLDASETTPTFHCGTLANPIRQMEFEHTQTESALETLRELADDYTPPDWACDTYRTMLDALARLEHDLHRHIHKENNLLFPRALAMETEKRHER</sequence>
<reference evidence="6" key="1">
    <citation type="submission" date="2019-02" db="EMBL/GenBank/DDBJ databases">
        <authorList>
            <person name="Gruber-Vodicka R. H."/>
            <person name="Seah K. B. B."/>
        </authorList>
    </citation>
    <scope>NUCLEOTIDE SEQUENCE</scope>
    <source>
        <strain evidence="8">BECK_S127</strain>
        <strain evidence="7">BECK_S1320</strain>
        <strain evidence="6">BECK_S1321</strain>
    </source>
</reference>
<dbReference type="EMBL" id="CAADHB010000002">
    <property type="protein sequence ID" value="VFK77843.1"/>
    <property type="molecule type" value="Genomic_DNA"/>
</dbReference>
<evidence type="ECO:0000256" key="3">
    <source>
        <dbReference type="ARBA" id="ARBA00022723"/>
    </source>
</evidence>
<comment type="subcellular location">
    <subcellularLocation>
        <location evidence="1">Cytoplasm</location>
    </subcellularLocation>
</comment>
<organism evidence="6">
    <name type="scientific">Candidatus Kentrum sp. SD</name>
    <dbReference type="NCBI Taxonomy" id="2126332"/>
    <lineage>
        <taxon>Bacteria</taxon>
        <taxon>Pseudomonadati</taxon>
        <taxon>Pseudomonadota</taxon>
        <taxon>Gammaproteobacteria</taxon>
        <taxon>Candidatus Kentrum</taxon>
    </lineage>
</organism>
<dbReference type="PANTHER" id="PTHR36438:SF1">
    <property type="entry name" value="IRON-SULFUR CLUSTER REPAIR PROTEIN YTFE"/>
    <property type="match status" value="1"/>
</dbReference>
<evidence type="ECO:0000313" key="7">
    <source>
        <dbReference type="EMBL" id="VFK39249.1"/>
    </source>
</evidence>
<keyword evidence="2" id="KW-0963">Cytoplasm</keyword>
<dbReference type="Pfam" id="PF01814">
    <property type="entry name" value="Hemerythrin"/>
    <property type="match status" value="1"/>
</dbReference>
<evidence type="ECO:0000259" key="5">
    <source>
        <dbReference type="Pfam" id="PF01814"/>
    </source>
</evidence>
<protein>
    <submittedName>
        <fullName evidence="6">Regulator of cell morphogenesis and NO signaling</fullName>
    </submittedName>
</protein>